<proteinExistence type="predicted"/>
<dbReference type="EMBL" id="CAJPIZ010005108">
    <property type="protein sequence ID" value="CAG2108274.1"/>
    <property type="molecule type" value="Genomic_DNA"/>
</dbReference>
<dbReference type="OrthoDB" id="6436719at2759"/>
<evidence type="ECO:0000313" key="1">
    <source>
        <dbReference type="EMBL" id="CAD7627844.1"/>
    </source>
</evidence>
<dbReference type="EMBL" id="OC859683">
    <property type="protein sequence ID" value="CAD7627844.1"/>
    <property type="molecule type" value="Genomic_DNA"/>
</dbReference>
<sequence length="222" mass="24402">NDKIEKDSTIITHWPSITTTTTGASIINTSRNRSIGARFICELQGINGFTHGIDGKSSSDKSGRFLSFGSFEIRFHKMIHNGNGNHGIDASDRHVAAPALKTLPEGVFLGSGFKKLQTIRIMHTGLEMMALDHMESDAILQIVDLDNNRIRNLIPNSIKVRASLIIVTIQMSIYSSYTASKVGTSGWIGVKPSCDMNMDYNAIECVYNEAFNGSQIAKLYES</sequence>
<reference evidence="1" key="1">
    <citation type="submission" date="2020-11" db="EMBL/GenBank/DDBJ databases">
        <authorList>
            <person name="Tran Van P."/>
        </authorList>
    </citation>
    <scope>NUCLEOTIDE SEQUENCE</scope>
</reference>
<feature type="non-terminal residue" evidence="1">
    <location>
        <position position="1"/>
    </location>
</feature>
<organism evidence="1">
    <name type="scientific">Medioppia subpectinata</name>
    <dbReference type="NCBI Taxonomy" id="1979941"/>
    <lineage>
        <taxon>Eukaryota</taxon>
        <taxon>Metazoa</taxon>
        <taxon>Ecdysozoa</taxon>
        <taxon>Arthropoda</taxon>
        <taxon>Chelicerata</taxon>
        <taxon>Arachnida</taxon>
        <taxon>Acari</taxon>
        <taxon>Acariformes</taxon>
        <taxon>Sarcoptiformes</taxon>
        <taxon>Oribatida</taxon>
        <taxon>Brachypylina</taxon>
        <taxon>Oppioidea</taxon>
        <taxon>Oppiidae</taxon>
        <taxon>Medioppia</taxon>
    </lineage>
</organism>
<protein>
    <submittedName>
        <fullName evidence="1">Uncharacterized protein</fullName>
    </submittedName>
</protein>
<name>A0A7R9KRZ4_9ACAR</name>
<gene>
    <name evidence="1" type="ORF">OSB1V03_LOCUS8269</name>
</gene>
<accession>A0A7R9KRZ4</accession>
<keyword evidence="2" id="KW-1185">Reference proteome</keyword>
<dbReference type="Proteomes" id="UP000759131">
    <property type="component" value="Unassembled WGS sequence"/>
</dbReference>
<evidence type="ECO:0000313" key="2">
    <source>
        <dbReference type="Proteomes" id="UP000759131"/>
    </source>
</evidence>
<dbReference type="AlphaFoldDB" id="A0A7R9KRZ4"/>